<keyword evidence="6" id="KW-1185">Reference proteome</keyword>
<evidence type="ECO:0000259" key="3">
    <source>
        <dbReference type="SMART" id="SM00644"/>
    </source>
</evidence>
<dbReference type="PANTHER" id="PTHR11022">
    <property type="entry name" value="PEPTIDOGLYCAN RECOGNITION PROTEIN"/>
    <property type="match status" value="1"/>
</dbReference>
<feature type="domain" description="N-acetylmuramoyl-L-alanine amidase" evidence="3">
    <location>
        <begin position="221"/>
        <end position="385"/>
    </location>
</feature>
<feature type="domain" description="Peptidoglycan recognition protein family" evidence="4">
    <location>
        <begin position="208"/>
        <end position="356"/>
    </location>
</feature>
<dbReference type="Pfam" id="PF01510">
    <property type="entry name" value="Amidase_2"/>
    <property type="match status" value="1"/>
</dbReference>
<dbReference type="InterPro" id="IPR015510">
    <property type="entry name" value="PGRP"/>
</dbReference>
<reference evidence="5 6" key="1">
    <citation type="submission" date="2020-11" db="EMBL/GenBank/DDBJ databases">
        <title>Corynebacterium sp. ZJ-599.</title>
        <authorList>
            <person name="Zhou J."/>
        </authorList>
    </citation>
    <scope>NUCLEOTIDE SEQUENCE [LARGE SCALE GENOMIC DNA]</scope>
    <source>
        <strain evidence="5 6">ZJ-599</strain>
    </source>
</reference>
<dbReference type="SMART" id="SM00701">
    <property type="entry name" value="PGRP"/>
    <property type="match status" value="1"/>
</dbReference>
<dbReference type="GO" id="GO:0008745">
    <property type="term" value="F:N-acetylmuramoyl-L-alanine amidase activity"/>
    <property type="evidence" value="ECO:0007669"/>
    <property type="project" value="InterPro"/>
</dbReference>
<feature type="region of interest" description="Disordered" evidence="2">
    <location>
        <begin position="408"/>
        <end position="458"/>
    </location>
</feature>
<dbReference type="CDD" id="cd06583">
    <property type="entry name" value="PGRP"/>
    <property type="match status" value="1"/>
</dbReference>
<dbReference type="SMART" id="SM00644">
    <property type="entry name" value="Ami_2"/>
    <property type="match status" value="1"/>
</dbReference>
<feature type="compositionally biased region" description="Low complexity" evidence="2">
    <location>
        <begin position="415"/>
        <end position="435"/>
    </location>
</feature>
<dbReference type="InterPro" id="IPR002502">
    <property type="entry name" value="Amidase_domain"/>
</dbReference>
<dbReference type="SUPFAM" id="SSF55846">
    <property type="entry name" value="N-acetylmuramoyl-L-alanine amidase-like"/>
    <property type="match status" value="1"/>
</dbReference>
<evidence type="ECO:0000256" key="1">
    <source>
        <dbReference type="ARBA" id="ARBA00007553"/>
    </source>
</evidence>
<dbReference type="GO" id="GO:0008270">
    <property type="term" value="F:zinc ion binding"/>
    <property type="evidence" value="ECO:0007669"/>
    <property type="project" value="InterPro"/>
</dbReference>
<dbReference type="Gene3D" id="3.40.80.10">
    <property type="entry name" value="Peptidoglycan recognition protein-like"/>
    <property type="match status" value="1"/>
</dbReference>
<evidence type="ECO:0000259" key="4">
    <source>
        <dbReference type="SMART" id="SM00701"/>
    </source>
</evidence>
<dbReference type="InterPro" id="IPR006619">
    <property type="entry name" value="PGRP_domain_met/bac"/>
</dbReference>
<dbReference type="EMBL" id="CP064954">
    <property type="protein sequence ID" value="QPK80432.1"/>
    <property type="molecule type" value="Genomic_DNA"/>
</dbReference>
<evidence type="ECO:0000313" key="6">
    <source>
        <dbReference type="Proteomes" id="UP000594681"/>
    </source>
</evidence>
<dbReference type="KEGG" id="cliz:G7Y31_11040"/>
<protein>
    <submittedName>
        <fullName evidence="5">N-acetylmuramoyl-L-alanine amidase</fullName>
    </submittedName>
</protein>
<sequence>MQQRRINKRHRTPWLMPVTAVLASVAVFGAAAFGSNSILKTQEFGSGPISASVSEVSFGDGHNTVVDDPAIATQGEGGGPRAVKEFHRDEPFSQFALTWTGERDVVAFVRAKQPDGSWSEWFAADPIGTADNTGTKTGTELIYVGRTTDVQVSVGNVDLFADAPDGAAPADAAGASRTLPSDLDVVFIDGKPQDGIAPMADLRSANAPAIVSRAGWGANEATRCQQPTYDNNIQALTLHHTAGANGYSKAEAAGIVRGIYEYHARTLGWCDIGYNVLVDRFGTIYEGRFGGLDRNVQGAHVGGFNANNWGISMMGNYSTAQPSQAMLDSVAEVAGWRAAVAGIDPAGTTSLRSGGFGGSKYAAGTYYTGPTFMGHGDLHNTECPGRNTLPHWPEIRRKASMKAQAVANGHGKPLTLTQAPGGTAPGANAPSAPGTPRIPGGVPGTPGAPAAPDAVTSSLGSKEIPASTIQAVVGIAAALAGIAVAANHGGEAGKTLDPDKRVMGGLTVGEVPTIISKVVTLTGNEGLSQTWTAVLNGFGPLLGLPIGGPDLAGIDRNVLYQLFSNGVVLSSKDTGTHALVGDVAKAWMKNPEKLGLPTSDQYSVNGTTLRVDFQGGHITVDPASGDVNVFAD</sequence>
<gene>
    <name evidence="5" type="ORF">G7Y31_11040</name>
</gene>
<name>A0A7T0PD67_9CORY</name>
<evidence type="ECO:0000256" key="2">
    <source>
        <dbReference type="SAM" id="MobiDB-lite"/>
    </source>
</evidence>
<dbReference type="Pfam" id="PF08310">
    <property type="entry name" value="LGFP"/>
    <property type="match status" value="1"/>
</dbReference>
<dbReference type="AlphaFoldDB" id="A0A7T0PD67"/>
<feature type="compositionally biased region" description="Low complexity" evidence="2">
    <location>
        <begin position="445"/>
        <end position="456"/>
    </location>
</feature>
<dbReference type="PANTHER" id="PTHR11022:SF41">
    <property type="entry name" value="PEPTIDOGLYCAN-RECOGNITION PROTEIN LC-RELATED"/>
    <property type="match status" value="1"/>
</dbReference>
<comment type="similarity">
    <text evidence="1">Belongs to the N-acetylmuramoyl-L-alanine amidase 2 family.</text>
</comment>
<dbReference type="Proteomes" id="UP000594681">
    <property type="component" value="Chromosome"/>
</dbReference>
<proteinExistence type="inferred from homology"/>
<organism evidence="5 6">
    <name type="scientific">Corynebacterium lizhenjunii</name>
    <dbReference type="NCBI Taxonomy" id="2709394"/>
    <lineage>
        <taxon>Bacteria</taxon>
        <taxon>Bacillati</taxon>
        <taxon>Actinomycetota</taxon>
        <taxon>Actinomycetes</taxon>
        <taxon>Mycobacteriales</taxon>
        <taxon>Corynebacteriaceae</taxon>
        <taxon>Corynebacterium</taxon>
    </lineage>
</organism>
<dbReference type="InterPro" id="IPR036505">
    <property type="entry name" value="Amidase/PGRP_sf"/>
</dbReference>
<accession>A0A7T0PD67</accession>
<dbReference type="GO" id="GO:0009253">
    <property type="term" value="P:peptidoglycan catabolic process"/>
    <property type="evidence" value="ECO:0007669"/>
    <property type="project" value="InterPro"/>
</dbReference>
<dbReference type="InterPro" id="IPR013207">
    <property type="entry name" value="LGFP"/>
</dbReference>
<evidence type="ECO:0000313" key="5">
    <source>
        <dbReference type="EMBL" id="QPK80432.1"/>
    </source>
</evidence>